<protein>
    <recommendedName>
        <fullName evidence="3">beta-glucosidase</fullName>
        <ecNumber evidence="3">3.2.1.21</ecNumber>
    </recommendedName>
</protein>
<comment type="similarity">
    <text evidence="2">Belongs to the glycosyl hydrolase 3 family.</text>
</comment>
<comment type="catalytic activity">
    <reaction evidence="1">
        <text>Hydrolysis of terminal, non-reducing beta-D-glucosyl residues with release of beta-D-glucose.</text>
        <dbReference type="EC" id="3.2.1.21"/>
    </reaction>
</comment>
<evidence type="ECO:0000256" key="4">
    <source>
        <dbReference type="ARBA" id="ARBA00022801"/>
    </source>
</evidence>
<dbReference type="InterPro" id="IPR002772">
    <property type="entry name" value="Glyco_hydro_3_C"/>
</dbReference>
<dbReference type="InterPro" id="IPR026891">
    <property type="entry name" value="Fn3-like"/>
</dbReference>
<dbReference type="GO" id="GO:0008422">
    <property type="term" value="F:beta-glucosidase activity"/>
    <property type="evidence" value="ECO:0007669"/>
    <property type="project" value="UniProtKB-EC"/>
</dbReference>
<evidence type="ECO:0000259" key="6">
    <source>
        <dbReference type="PROSITE" id="PS51820"/>
    </source>
</evidence>
<dbReference type="SMART" id="SM00758">
    <property type="entry name" value="PA14"/>
    <property type="match status" value="1"/>
</dbReference>
<organism evidence="7">
    <name type="scientific">Leucoagaricus gongylophorus</name>
    <name type="common">Leaf-cutting ant fungus</name>
    <name type="synonym">Rozites gongylophorus</name>
    <dbReference type="NCBI Taxonomy" id="79220"/>
    <lineage>
        <taxon>Eukaryota</taxon>
        <taxon>Fungi</taxon>
        <taxon>Dikarya</taxon>
        <taxon>Basidiomycota</taxon>
        <taxon>Agaricomycotina</taxon>
        <taxon>Agaricomycetes</taxon>
        <taxon>Agaricomycetidae</taxon>
        <taxon>Agaricales</taxon>
        <taxon>Agaricineae</taxon>
        <taxon>Agaricaceae</taxon>
        <taxon>Leucoagaricus</taxon>
    </lineage>
</organism>
<dbReference type="Pfam" id="PF01915">
    <property type="entry name" value="Glyco_hydro_3_C"/>
    <property type="match status" value="1"/>
</dbReference>
<reference evidence="7" key="1">
    <citation type="submission" date="2013-10" db="EMBL/GenBank/DDBJ databases">
        <title>The fungal symbiont of Acromyrmex leaf-cutting ants expresses the full spectrum of genes to degrade cellulose and other plant cell wall polysaccharides.</title>
        <authorList>
            <person name="Grell M.N."/>
            <person name="Linde T."/>
            <person name="Nygaard S."/>
            <person name="Nielsen K.L."/>
            <person name="Boomsma J.J."/>
            <person name="Lange L."/>
        </authorList>
    </citation>
    <scope>NUCLEOTIDE SEQUENCE</scope>
    <source>
        <strain evidence="7">Ae322</strain>
    </source>
</reference>
<feature type="domain" description="PA14" evidence="6">
    <location>
        <begin position="412"/>
        <end position="576"/>
    </location>
</feature>
<evidence type="ECO:0000256" key="5">
    <source>
        <dbReference type="ARBA" id="ARBA00023295"/>
    </source>
</evidence>
<dbReference type="PROSITE" id="PS51820">
    <property type="entry name" value="PA14"/>
    <property type="match status" value="1"/>
</dbReference>
<keyword evidence="4 7" id="KW-0378">Hydrolase</keyword>
<dbReference type="AlphaFoldDB" id="U6NE82"/>
<dbReference type="PANTHER" id="PTHR42715:SF27">
    <property type="entry name" value="BETA-GLUCOSIDASE-RELATED"/>
    <property type="match status" value="1"/>
</dbReference>
<dbReference type="InterPro" id="IPR013783">
    <property type="entry name" value="Ig-like_fold"/>
</dbReference>
<dbReference type="InterPro" id="IPR011658">
    <property type="entry name" value="PA14_dom"/>
</dbReference>
<keyword evidence="5 7" id="KW-0326">Glycosidase</keyword>
<dbReference type="Pfam" id="PF07691">
    <property type="entry name" value="PA14"/>
    <property type="match status" value="1"/>
</dbReference>
<dbReference type="InterPro" id="IPR001764">
    <property type="entry name" value="Glyco_hydro_3_N"/>
</dbReference>
<evidence type="ECO:0000256" key="2">
    <source>
        <dbReference type="ARBA" id="ARBA00005336"/>
    </source>
</evidence>
<evidence type="ECO:0000313" key="7">
    <source>
        <dbReference type="EMBL" id="CDJ79822.1"/>
    </source>
</evidence>
<dbReference type="Gene3D" id="3.20.20.300">
    <property type="entry name" value="Glycoside hydrolase, family 3, N-terminal domain"/>
    <property type="match status" value="1"/>
</dbReference>
<dbReference type="Pfam" id="PF14310">
    <property type="entry name" value="Fn3-like"/>
    <property type="match status" value="1"/>
</dbReference>
<dbReference type="InterPro" id="IPR050288">
    <property type="entry name" value="Cellulose_deg_GH3"/>
</dbReference>
<dbReference type="InterPro" id="IPR036881">
    <property type="entry name" value="Glyco_hydro_3_C_sf"/>
</dbReference>
<evidence type="ECO:0000256" key="1">
    <source>
        <dbReference type="ARBA" id="ARBA00000448"/>
    </source>
</evidence>
<dbReference type="PANTHER" id="PTHR42715">
    <property type="entry name" value="BETA-GLUCOSIDASE"/>
    <property type="match status" value="1"/>
</dbReference>
<dbReference type="SUPFAM" id="SSF51445">
    <property type="entry name" value="(Trans)glycosidases"/>
    <property type="match status" value="1"/>
</dbReference>
<dbReference type="Gene3D" id="2.60.120.260">
    <property type="entry name" value="Galactose-binding domain-like"/>
    <property type="match status" value="1"/>
</dbReference>
<dbReference type="EC" id="3.2.1.21" evidence="3"/>
<dbReference type="Gene3D" id="2.60.40.10">
    <property type="entry name" value="Immunoglobulins"/>
    <property type="match status" value="1"/>
</dbReference>
<dbReference type="SMART" id="SM01217">
    <property type="entry name" value="Fn3_like"/>
    <property type="match status" value="1"/>
</dbReference>
<dbReference type="SUPFAM" id="SSF52279">
    <property type="entry name" value="Beta-D-glucan exohydrolase, C-terminal domain"/>
    <property type="match status" value="1"/>
</dbReference>
<dbReference type="Gene3D" id="3.40.50.1700">
    <property type="entry name" value="Glycoside hydrolase family 3 C-terminal domain"/>
    <property type="match status" value="1"/>
</dbReference>
<dbReference type="EMBL" id="HG764393">
    <property type="protein sequence ID" value="CDJ79822.1"/>
    <property type="molecule type" value="Genomic_DNA"/>
</dbReference>
<gene>
    <name evidence="7" type="primary">bgl1</name>
</gene>
<accession>U6NE82</accession>
<sequence length="860" mass="94890">MPPSDFANADIDEVVAALTTDEAILLTAGVGFWYTHPVERLGVPAIKVSDGPNGIRGNHFFMGTPAKCLPSSTAMGATFDRELMEQVGLKLLAREAKLRAASVVLAPTCNIQRNPLGGRSFESFSEDPYLSGILSGAYVNGVQQGGIGATIKHFVGNDKENDRLGYNSIIDERSLREIYLLPFMLAQKLSSPWSVMTCYNRVNGIHVAENPEIIQKILREEWKSDAMVMSDWFGTYSVDVGLNAGVDLEMPGLNKWRTLELVNRSIQARKVTTKTIKLRARKVLEFVQKCAKGAPEILDGDGVERTDDSDEDNALMRKFAAETIVLLKNEKKVLPLNPKTLNRIAIVGGNAKSIVLSGGGSAALKPSYFVTPYDGLVKALKEANPNIQITYSEGARAFKKTPSLDYDLFTESGERGWIGTWHTHESDDSFVPIETPVKTQYIDETQMFISASYPEGITRKWSLRLNGYLKPREHDCKFEFGLTVAGRAKLYVDDKLVIDNWTRQRRGEAFFGNGSEEEKGIVDLKAGVKHHIYVEYCNVRGPADGDENEAIMDSNPGIRLGGAEVQDPDELMNSAVSLAKDADAVIAVVGLSADFESEGYDRTTLALPGRTDELISKVSAVNSRTVVVTQSGSSITLPWADEVFTLVHAWYLGNATGDAIADVVFGKHNPSGKLSLTLPKRLEDVPAHGYFHSENGRVHYSEGIFVGYKHYQHRNIKPSFPFGHGLSYTSFTLSNLRISEPAVSGDQLNAMVIVTLTNTGSVTGSQVVQLYIGLPDTSDFTHPRWQLRAFEKVRDVRPGESREITLVLDRLSVSYWEKAWIVEDGIYKVRVAFSSEEGANEGQEVLGKFTINKGFEWMGF</sequence>
<dbReference type="InterPro" id="IPR036962">
    <property type="entry name" value="Glyco_hydro_3_N_sf"/>
</dbReference>
<evidence type="ECO:0000256" key="3">
    <source>
        <dbReference type="ARBA" id="ARBA00012744"/>
    </source>
</evidence>
<dbReference type="Pfam" id="PF00933">
    <property type="entry name" value="Glyco_hydro_3"/>
    <property type="match status" value="1"/>
</dbReference>
<dbReference type="PRINTS" id="PR00133">
    <property type="entry name" value="GLHYDRLASE3"/>
</dbReference>
<dbReference type="InterPro" id="IPR017853">
    <property type="entry name" value="GH"/>
</dbReference>
<proteinExistence type="inferred from homology"/>
<dbReference type="InterPro" id="IPR037524">
    <property type="entry name" value="PA14/GLEYA"/>
</dbReference>
<name>U6NE82_LEUGO</name>
<dbReference type="GO" id="GO:0009251">
    <property type="term" value="P:glucan catabolic process"/>
    <property type="evidence" value="ECO:0007669"/>
    <property type="project" value="TreeGrafter"/>
</dbReference>